<protein>
    <submittedName>
        <fullName evidence="1">Uncharacterized protein</fullName>
    </submittedName>
</protein>
<accession>A0A975GTB8</accession>
<sequence length="43" mass="4952">MIHRKTLFLTCYFFLFLVPRLGGVTPPKRGYVSFSADKKVFGL</sequence>
<dbReference type="Proteomes" id="UP000663722">
    <property type="component" value="Chromosome"/>
</dbReference>
<dbReference type="KEGG" id="dmm:dnm_090480"/>
<evidence type="ECO:0000313" key="1">
    <source>
        <dbReference type="EMBL" id="QTA92955.1"/>
    </source>
</evidence>
<dbReference type="EMBL" id="CP061800">
    <property type="protein sequence ID" value="QTA92955.1"/>
    <property type="molecule type" value="Genomic_DNA"/>
</dbReference>
<keyword evidence="2" id="KW-1185">Reference proteome</keyword>
<evidence type="ECO:0000313" key="2">
    <source>
        <dbReference type="Proteomes" id="UP000663722"/>
    </source>
</evidence>
<name>A0A975GTB8_9BACT</name>
<proteinExistence type="predicted"/>
<gene>
    <name evidence="1" type="ORF">dnm_090480</name>
</gene>
<dbReference type="AlphaFoldDB" id="A0A975GTB8"/>
<reference evidence="1" key="1">
    <citation type="journal article" date="2021" name="Microb. Physiol.">
        <title>Proteogenomic Insights into the Physiology of Marine, Sulfate-Reducing, Filamentous Desulfonema limicola and Desulfonema magnum.</title>
        <authorList>
            <person name="Schnaars V."/>
            <person name="Wohlbrand L."/>
            <person name="Scheve S."/>
            <person name="Hinrichs C."/>
            <person name="Reinhardt R."/>
            <person name="Rabus R."/>
        </authorList>
    </citation>
    <scope>NUCLEOTIDE SEQUENCE</scope>
    <source>
        <strain evidence="1">4be13</strain>
    </source>
</reference>
<organism evidence="1 2">
    <name type="scientific">Desulfonema magnum</name>
    <dbReference type="NCBI Taxonomy" id="45655"/>
    <lineage>
        <taxon>Bacteria</taxon>
        <taxon>Pseudomonadati</taxon>
        <taxon>Thermodesulfobacteriota</taxon>
        <taxon>Desulfobacteria</taxon>
        <taxon>Desulfobacterales</taxon>
        <taxon>Desulfococcaceae</taxon>
        <taxon>Desulfonema</taxon>
    </lineage>
</organism>